<accession>A0AC34GDD6</accession>
<organism evidence="1 2">
    <name type="scientific">Panagrolaimus sp. ES5</name>
    <dbReference type="NCBI Taxonomy" id="591445"/>
    <lineage>
        <taxon>Eukaryota</taxon>
        <taxon>Metazoa</taxon>
        <taxon>Ecdysozoa</taxon>
        <taxon>Nematoda</taxon>
        <taxon>Chromadorea</taxon>
        <taxon>Rhabditida</taxon>
        <taxon>Tylenchina</taxon>
        <taxon>Panagrolaimomorpha</taxon>
        <taxon>Panagrolaimoidea</taxon>
        <taxon>Panagrolaimidae</taxon>
        <taxon>Panagrolaimus</taxon>
    </lineage>
</organism>
<proteinExistence type="predicted"/>
<evidence type="ECO:0000313" key="2">
    <source>
        <dbReference type="WBParaSite" id="ES5_v2.g27579.t1"/>
    </source>
</evidence>
<reference evidence="2" key="1">
    <citation type="submission" date="2022-11" db="UniProtKB">
        <authorList>
            <consortium name="WormBaseParasite"/>
        </authorList>
    </citation>
    <scope>IDENTIFICATION</scope>
</reference>
<sequence>MVKLLLEELRDDEDENRKVFPLHDAVEKRQLKVLKSIIKRGYAVVDQVNESNQTCLELAIETNFVEGVSFLLSMKHWERAFRRRFKPSTELDPHPQSPMQMLIIKMPHMAKAVFDKCVIHMGKQTHHNYELLDDVYYVPDLDMEDCKADMCELNPKIRSIFYTG</sequence>
<dbReference type="Proteomes" id="UP000887579">
    <property type="component" value="Unplaced"/>
</dbReference>
<protein>
    <submittedName>
        <fullName evidence="2">Transient receptor potential cation channel subfamily A member 1</fullName>
    </submittedName>
</protein>
<name>A0AC34GDD6_9BILA</name>
<dbReference type="WBParaSite" id="ES5_v2.g27579.t1">
    <property type="protein sequence ID" value="ES5_v2.g27579.t1"/>
    <property type="gene ID" value="ES5_v2.g27579"/>
</dbReference>
<evidence type="ECO:0000313" key="1">
    <source>
        <dbReference type="Proteomes" id="UP000887579"/>
    </source>
</evidence>